<gene>
    <name evidence="1" type="ORF">TTHERM_00576910</name>
</gene>
<sequence length="385" mass="45721">MNINISQNMEDKPKLLCDSHANQICDFLFLQQSMHAENQFKLLCKKCIVKGDFTRGYLIDIDQRVNPSSDKEVIHNWPPLKENQLYIQLENIMNNQNSQYSLIQKIEQQYEQTKRYFNEKLDEYFKYILTKINQFSQDYVQSIYNQIGGVEKLKDCFTINNYVDFNQLKELVNLQLKNLENNTNIINLATKQYKLMQSSGIIFEQLQKKLKILFEKIDGKYVNDFIFTNLLEEENQEKIEKIIFVNESNQKLKSLDQNIQFEWKSFEEIQNGIQINFDPRTLEKNIIFTKGFSIPEQRIQLQNIKSNYSWWVQIQESFSNGGNRQIYLESNKKAKNYDKLDNKKPCNNINYLGDNIALVINGQQLVEQLKLRVNEIKTKYSQLNN</sequence>
<dbReference type="EMBL" id="GG662798">
    <property type="protein sequence ID" value="EAR89136.1"/>
    <property type="molecule type" value="Genomic_DNA"/>
</dbReference>
<dbReference type="AlphaFoldDB" id="Q22V12"/>
<dbReference type="RefSeq" id="XP_001009381.1">
    <property type="nucleotide sequence ID" value="XM_001009381.1"/>
</dbReference>
<dbReference type="GeneID" id="7834674"/>
<accession>Q22V12</accession>
<proteinExistence type="predicted"/>
<protein>
    <submittedName>
        <fullName evidence="1">Uncharacterized protein</fullName>
    </submittedName>
</protein>
<evidence type="ECO:0000313" key="2">
    <source>
        <dbReference type="Proteomes" id="UP000009168"/>
    </source>
</evidence>
<dbReference type="Proteomes" id="UP000009168">
    <property type="component" value="Unassembled WGS sequence"/>
</dbReference>
<dbReference type="KEGG" id="tet:TTHERM_00576910"/>
<organism evidence="1 2">
    <name type="scientific">Tetrahymena thermophila (strain SB210)</name>
    <dbReference type="NCBI Taxonomy" id="312017"/>
    <lineage>
        <taxon>Eukaryota</taxon>
        <taxon>Sar</taxon>
        <taxon>Alveolata</taxon>
        <taxon>Ciliophora</taxon>
        <taxon>Intramacronucleata</taxon>
        <taxon>Oligohymenophorea</taxon>
        <taxon>Hymenostomatida</taxon>
        <taxon>Tetrahymenina</taxon>
        <taxon>Tetrahymenidae</taxon>
        <taxon>Tetrahymena</taxon>
    </lineage>
</organism>
<keyword evidence="2" id="KW-1185">Reference proteome</keyword>
<dbReference type="InParanoid" id="Q22V12"/>
<evidence type="ECO:0000313" key="1">
    <source>
        <dbReference type="EMBL" id="EAR89136.1"/>
    </source>
</evidence>
<dbReference type="HOGENOM" id="CLU_718654_0_0_1"/>
<reference evidence="2" key="1">
    <citation type="journal article" date="2006" name="PLoS Biol.">
        <title>Macronuclear genome sequence of the ciliate Tetrahymena thermophila, a model eukaryote.</title>
        <authorList>
            <person name="Eisen J.A."/>
            <person name="Coyne R.S."/>
            <person name="Wu M."/>
            <person name="Wu D."/>
            <person name="Thiagarajan M."/>
            <person name="Wortman J.R."/>
            <person name="Badger J.H."/>
            <person name="Ren Q."/>
            <person name="Amedeo P."/>
            <person name="Jones K.M."/>
            <person name="Tallon L.J."/>
            <person name="Delcher A.L."/>
            <person name="Salzberg S.L."/>
            <person name="Silva J.C."/>
            <person name="Haas B.J."/>
            <person name="Majoros W.H."/>
            <person name="Farzad M."/>
            <person name="Carlton J.M."/>
            <person name="Smith R.K. Jr."/>
            <person name="Garg J."/>
            <person name="Pearlman R.E."/>
            <person name="Karrer K.M."/>
            <person name="Sun L."/>
            <person name="Manning G."/>
            <person name="Elde N.C."/>
            <person name="Turkewitz A.P."/>
            <person name="Asai D.J."/>
            <person name="Wilkes D.E."/>
            <person name="Wang Y."/>
            <person name="Cai H."/>
            <person name="Collins K."/>
            <person name="Stewart B.A."/>
            <person name="Lee S.R."/>
            <person name="Wilamowska K."/>
            <person name="Weinberg Z."/>
            <person name="Ruzzo W.L."/>
            <person name="Wloga D."/>
            <person name="Gaertig J."/>
            <person name="Frankel J."/>
            <person name="Tsao C.-C."/>
            <person name="Gorovsky M.A."/>
            <person name="Keeling P.J."/>
            <person name="Waller R.F."/>
            <person name="Patron N.J."/>
            <person name="Cherry J.M."/>
            <person name="Stover N.A."/>
            <person name="Krieger C.J."/>
            <person name="del Toro C."/>
            <person name="Ryder H.F."/>
            <person name="Williamson S.C."/>
            <person name="Barbeau R.A."/>
            <person name="Hamilton E.P."/>
            <person name="Orias E."/>
        </authorList>
    </citation>
    <scope>NUCLEOTIDE SEQUENCE [LARGE SCALE GENOMIC DNA]</scope>
    <source>
        <strain evidence="2">SB210</strain>
    </source>
</reference>
<name>Q22V12_TETTS</name>